<protein>
    <submittedName>
        <fullName evidence="1">Uncharacterized protein</fullName>
    </submittedName>
</protein>
<sequence length="264" mass="30490">MRKRQLARNHSECDIRSGCNRFFQYPVQLVPCNSGEAAAYHSNHSTTPLRPGIASPLIRWFPLYPRFTHIKRPRHPRDEIPQFPLLFLQHIFQPLSPTMSETQPVRMPLQGELYIGIEVLEEIIDLTEETQSCVNCHRDTTEARCDFVFQQCGHVLCSKCVQDVTRSRHCPRHLDLHQQSIGKTFGLGGPCSICYGPMKDPVRLNSCGHDFCKVCASRYHEHAPNSCPFRCADKKGQFEEHFRPVKAFDLGKVTRTWKVRWIEC</sequence>
<gene>
    <name evidence="1" type="ORF">F4821DRAFT_87819</name>
</gene>
<accession>A0ACC0CI55</accession>
<proteinExistence type="predicted"/>
<comment type="caution">
    <text evidence="1">The sequence shown here is derived from an EMBL/GenBank/DDBJ whole genome shotgun (WGS) entry which is preliminary data.</text>
</comment>
<dbReference type="EMBL" id="MU394492">
    <property type="protein sequence ID" value="KAI6080117.1"/>
    <property type="molecule type" value="Genomic_DNA"/>
</dbReference>
<dbReference type="Proteomes" id="UP001497680">
    <property type="component" value="Unassembled WGS sequence"/>
</dbReference>
<evidence type="ECO:0000313" key="1">
    <source>
        <dbReference type="EMBL" id="KAI6080117.1"/>
    </source>
</evidence>
<evidence type="ECO:0000313" key="2">
    <source>
        <dbReference type="Proteomes" id="UP001497680"/>
    </source>
</evidence>
<organism evidence="1 2">
    <name type="scientific">Hypoxylon rubiginosum</name>
    <dbReference type="NCBI Taxonomy" id="110542"/>
    <lineage>
        <taxon>Eukaryota</taxon>
        <taxon>Fungi</taxon>
        <taxon>Dikarya</taxon>
        <taxon>Ascomycota</taxon>
        <taxon>Pezizomycotina</taxon>
        <taxon>Sordariomycetes</taxon>
        <taxon>Xylariomycetidae</taxon>
        <taxon>Xylariales</taxon>
        <taxon>Hypoxylaceae</taxon>
        <taxon>Hypoxylon</taxon>
    </lineage>
</organism>
<name>A0ACC0CI55_9PEZI</name>
<keyword evidence="2" id="KW-1185">Reference proteome</keyword>
<reference evidence="1 2" key="1">
    <citation type="journal article" date="2022" name="New Phytol.">
        <title>Ecological generalism drives hyperdiversity of secondary metabolite gene clusters in xylarialean endophytes.</title>
        <authorList>
            <person name="Franco M.E.E."/>
            <person name="Wisecaver J.H."/>
            <person name="Arnold A.E."/>
            <person name="Ju Y.M."/>
            <person name="Slot J.C."/>
            <person name="Ahrendt S."/>
            <person name="Moore L.P."/>
            <person name="Eastman K.E."/>
            <person name="Scott K."/>
            <person name="Konkel Z."/>
            <person name="Mondo S.J."/>
            <person name="Kuo A."/>
            <person name="Hayes R.D."/>
            <person name="Haridas S."/>
            <person name="Andreopoulos B."/>
            <person name="Riley R."/>
            <person name="LaButti K."/>
            <person name="Pangilinan J."/>
            <person name="Lipzen A."/>
            <person name="Amirebrahimi M."/>
            <person name="Yan J."/>
            <person name="Adam C."/>
            <person name="Keymanesh K."/>
            <person name="Ng V."/>
            <person name="Louie K."/>
            <person name="Northen T."/>
            <person name="Drula E."/>
            <person name="Henrissat B."/>
            <person name="Hsieh H.M."/>
            <person name="Youens-Clark K."/>
            <person name="Lutzoni F."/>
            <person name="Miadlikowska J."/>
            <person name="Eastwood D.C."/>
            <person name="Hamelin R.C."/>
            <person name="Grigoriev I.V."/>
            <person name="U'Ren J.M."/>
        </authorList>
    </citation>
    <scope>NUCLEOTIDE SEQUENCE [LARGE SCALE GENOMIC DNA]</scope>
    <source>
        <strain evidence="1 2">ER1909</strain>
    </source>
</reference>